<dbReference type="RefSeq" id="WP_248667541.1">
    <property type="nucleotide sequence ID" value="NZ_JALPRX010000057.1"/>
</dbReference>
<organism evidence="2 3">
    <name type="scientific">Roseomonas acroporae</name>
    <dbReference type="NCBI Taxonomy" id="2937791"/>
    <lineage>
        <taxon>Bacteria</taxon>
        <taxon>Pseudomonadati</taxon>
        <taxon>Pseudomonadota</taxon>
        <taxon>Alphaproteobacteria</taxon>
        <taxon>Acetobacterales</taxon>
        <taxon>Roseomonadaceae</taxon>
        <taxon>Roseomonas</taxon>
    </lineage>
</organism>
<evidence type="ECO:0000313" key="3">
    <source>
        <dbReference type="Proteomes" id="UP001139516"/>
    </source>
</evidence>
<name>A0A9X1Y949_9PROT</name>
<gene>
    <name evidence="2" type="ORF">M0638_13615</name>
</gene>
<feature type="region of interest" description="Disordered" evidence="1">
    <location>
        <begin position="216"/>
        <end position="251"/>
    </location>
</feature>
<feature type="compositionally biased region" description="Basic and acidic residues" evidence="1">
    <location>
        <begin position="216"/>
        <end position="230"/>
    </location>
</feature>
<dbReference type="Proteomes" id="UP001139516">
    <property type="component" value="Unassembled WGS sequence"/>
</dbReference>
<comment type="caution">
    <text evidence="2">The sequence shown here is derived from an EMBL/GenBank/DDBJ whole genome shotgun (WGS) entry which is preliminary data.</text>
</comment>
<keyword evidence="3" id="KW-1185">Reference proteome</keyword>
<proteinExistence type="predicted"/>
<evidence type="ECO:0000256" key="1">
    <source>
        <dbReference type="SAM" id="MobiDB-lite"/>
    </source>
</evidence>
<feature type="compositionally biased region" description="Gly residues" evidence="1">
    <location>
        <begin position="1"/>
        <end position="14"/>
    </location>
</feature>
<dbReference type="AlphaFoldDB" id="A0A9X1Y949"/>
<sequence>MPNGMSGGMSGGVPGAAPAAPPDMPSGPVLSALQPVPLRPGVNRVERFAPDGRPAQVVQARRGGARDVFMVLMPSRPDGTDWSLVGFDLPRLPDEPAAGGSLDVVADRRRPGGEEMLRALRFARGRVDGVPATLLLVASRDPAAPGEPATGPATAPTTAGPAFVTYLVLRLVRTEGGAADAPPDRFAPIRETRSATRFCNAEVALGREFGLLPRLVRQDGDTPDGCRDPVSRPVPSGRERPGGMDSRGIGR</sequence>
<feature type="region of interest" description="Disordered" evidence="1">
    <location>
        <begin position="1"/>
        <end position="35"/>
    </location>
</feature>
<accession>A0A9X1Y949</accession>
<protein>
    <submittedName>
        <fullName evidence="2">Uncharacterized protein</fullName>
    </submittedName>
</protein>
<evidence type="ECO:0000313" key="2">
    <source>
        <dbReference type="EMBL" id="MCK8785422.1"/>
    </source>
</evidence>
<dbReference type="EMBL" id="JALPRX010000057">
    <property type="protein sequence ID" value="MCK8785422.1"/>
    <property type="molecule type" value="Genomic_DNA"/>
</dbReference>
<reference evidence="2" key="1">
    <citation type="submission" date="2022-04" db="EMBL/GenBank/DDBJ databases">
        <title>Roseomonas acroporae sp. nov., isolated from coral Acropora digitifera.</title>
        <authorList>
            <person name="Sun H."/>
        </authorList>
    </citation>
    <scope>NUCLEOTIDE SEQUENCE</scope>
    <source>
        <strain evidence="2">NAR14</strain>
    </source>
</reference>